<dbReference type="GO" id="GO:0047617">
    <property type="term" value="F:fatty acyl-CoA hydrolase activity"/>
    <property type="evidence" value="ECO:0007669"/>
    <property type="project" value="InterPro"/>
</dbReference>
<comment type="caution">
    <text evidence="5">The sequence shown here is derived from an EMBL/GenBank/DDBJ whole genome shotgun (WGS) entry which is preliminary data.</text>
</comment>
<sequence length="288" mass="31627">MASVAQAIDIEQVGTDEFHAPVVPSRIERTFGGQTMAQALRAAQLTVEDKLAHSLHCYFVGPGDSSKPVSIRVERVRDGRSFATRHARVFQGERLLFVLIAGFHAVGDTGPHHQDPMPEVPGPEALTERPAATRIILQEWSDWDVRLVPEEGRDDVAAEATGAGFRNIWFRNTGDLVAKAPDQALHQAALTYMSDMTLLRTALLPHQGDKVQLASLDHSLWFLRPVRADEWMLYSQSSPSAQTGTGLAQGKIYNQRGELLAVAMQEGLTRTLREDVGGSTANGNWQNV</sequence>
<accession>A0A2W5BC69</accession>
<dbReference type="PANTHER" id="PTHR11066:SF34">
    <property type="entry name" value="ACYL-COENZYME A THIOESTERASE 8"/>
    <property type="match status" value="1"/>
</dbReference>
<dbReference type="AlphaFoldDB" id="A0A2W5BC69"/>
<comment type="similarity">
    <text evidence="1">Belongs to the C/M/P thioester hydrolase family.</text>
</comment>
<dbReference type="PANTHER" id="PTHR11066">
    <property type="entry name" value="ACYL-COA THIOESTERASE"/>
    <property type="match status" value="1"/>
</dbReference>
<feature type="domain" description="Acyl-CoA thioesterase 2 C-terminal" evidence="3">
    <location>
        <begin position="167"/>
        <end position="268"/>
    </location>
</feature>
<dbReference type="Pfam" id="PF13622">
    <property type="entry name" value="4HBT_3"/>
    <property type="match status" value="1"/>
</dbReference>
<dbReference type="InterPro" id="IPR049449">
    <property type="entry name" value="TesB_ACOT8-like_N"/>
</dbReference>
<dbReference type="CDD" id="cd03445">
    <property type="entry name" value="Thioesterase_II_repeat2"/>
    <property type="match status" value="1"/>
</dbReference>
<dbReference type="Pfam" id="PF02551">
    <property type="entry name" value="Acyl_CoA_thio"/>
    <property type="match status" value="1"/>
</dbReference>
<dbReference type="Proteomes" id="UP000249451">
    <property type="component" value="Unassembled WGS sequence"/>
</dbReference>
<dbReference type="GO" id="GO:0009062">
    <property type="term" value="P:fatty acid catabolic process"/>
    <property type="evidence" value="ECO:0007669"/>
    <property type="project" value="TreeGrafter"/>
</dbReference>
<evidence type="ECO:0000256" key="2">
    <source>
        <dbReference type="ARBA" id="ARBA00022801"/>
    </source>
</evidence>
<dbReference type="EMBL" id="QFNY01000020">
    <property type="protein sequence ID" value="PZP03028.1"/>
    <property type="molecule type" value="Genomic_DNA"/>
</dbReference>
<dbReference type="InterPro" id="IPR029069">
    <property type="entry name" value="HotDog_dom_sf"/>
</dbReference>
<dbReference type="InterPro" id="IPR042171">
    <property type="entry name" value="Acyl-CoA_hotdog"/>
</dbReference>
<gene>
    <name evidence="5" type="ORF">DI609_01605</name>
</gene>
<dbReference type="SUPFAM" id="SSF54637">
    <property type="entry name" value="Thioesterase/thiol ester dehydrase-isomerase"/>
    <property type="match status" value="2"/>
</dbReference>
<evidence type="ECO:0000259" key="3">
    <source>
        <dbReference type="Pfam" id="PF02551"/>
    </source>
</evidence>
<dbReference type="Gene3D" id="2.40.160.210">
    <property type="entry name" value="Acyl-CoA thioesterase, double hotdog domain"/>
    <property type="match status" value="1"/>
</dbReference>
<evidence type="ECO:0000313" key="6">
    <source>
        <dbReference type="Proteomes" id="UP000249451"/>
    </source>
</evidence>
<dbReference type="InterPro" id="IPR025652">
    <property type="entry name" value="TesB_C"/>
</dbReference>
<dbReference type="GO" id="GO:0006637">
    <property type="term" value="P:acyl-CoA metabolic process"/>
    <property type="evidence" value="ECO:0007669"/>
    <property type="project" value="InterPro"/>
</dbReference>
<protein>
    <submittedName>
        <fullName evidence="5">Acyl-CoA thioesterase II</fullName>
    </submittedName>
</protein>
<name>A0A2W5BC69_9CORY</name>
<organism evidence="5 6">
    <name type="scientific">Corynebacterium urealyticum</name>
    <dbReference type="NCBI Taxonomy" id="43771"/>
    <lineage>
        <taxon>Bacteria</taxon>
        <taxon>Bacillati</taxon>
        <taxon>Actinomycetota</taxon>
        <taxon>Actinomycetes</taxon>
        <taxon>Mycobacteriales</taxon>
        <taxon>Corynebacteriaceae</taxon>
        <taxon>Corynebacterium</taxon>
    </lineage>
</organism>
<feature type="domain" description="Acyl-CoA thioesterase-like N-terminal HotDog" evidence="4">
    <location>
        <begin position="29"/>
        <end position="103"/>
    </location>
</feature>
<evidence type="ECO:0000313" key="5">
    <source>
        <dbReference type="EMBL" id="PZP03028.1"/>
    </source>
</evidence>
<proteinExistence type="inferred from homology"/>
<keyword evidence="2" id="KW-0378">Hydrolase</keyword>
<dbReference type="CDD" id="cd03444">
    <property type="entry name" value="Thioesterase_II_repeat1"/>
    <property type="match status" value="1"/>
</dbReference>
<dbReference type="InterPro" id="IPR003703">
    <property type="entry name" value="Acyl_CoA_thio"/>
</dbReference>
<reference evidence="5 6" key="1">
    <citation type="submission" date="2017-11" db="EMBL/GenBank/DDBJ databases">
        <title>Infants hospitalized years apart are colonized by the same room-sourced microbial strains.</title>
        <authorList>
            <person name="Brooks B."/>
            <person name="Olm M.R."/>
            <person name="Firek B.A."/>
            <person name="Baker R."/>
            <person name="Thomas B.C."/>
            <person name="Morowitz M.J."/>
            <person name="Banfield J.F."/>
        </authorList>
    </citation>
    <scope>NUCLEOTIDE SEQUENCE [LARGE SCALE GENOMIC DNA]</scope>
    <source>
        <strain evidence="5">S2_012_000_R3_87</strain>
    </source>
</reference>
<evidence type="ECO:0000256" key="1">
    <source>
        <dbReference type="ARBA" id="ARBA00006538"/>
    </source>
</evidence>
<evidence type="ECO:0000259" key="4">
    <source>
        <dbReference type="Pfam" id="PF13622"/>
    </source>
</evidence>